<reference evidence="2" key="1">
    <citation type="journal article" date="2015" name="Nature">
        <title>Complex archaea that bridge the gap between prokaryotes and eukaryotes.</title>
        <authorList>
            <person name="Spang A."/>
            <person name="Saw J.H."/>
            <person name="Jorgensen S.L."/>
            <person name="Zaremba-Niedzwiedzka K."/>
            <person name="Martijn J."/>
            <person name="Lind A.E."/>
            <person name="van Eijk R."/>
            <person name="Schleper C."/>
            <person name="Guy L."/>
            <person name="Ettema T.J."/>
        </authorList>
    </citation>
    <scope>NUCLEOTIDE SEQUENCE</scope>
</reference>
<sequence length="263" mass="29109">MNENISEISVTILGSGTCVPSLSRSACSVLMTVGGTKLLFDAGPGTMRRLLEANTTIFDISFIFFSHFHPDHTGEFVPFLFATKYPNKNQRKTPLHILSGKGFSALYKGLKSVYGEWIELAPGLLKFTELDNKGPDFRKFDNFRVDSLPTAHNEESIAFKITGNHGRSVVYSGDTDFNENLVALARDTDLLICESAFPDQFKVKGHLTPSLAGEIASRANVGKLILTHFYPECDNVNIEKECRKTYSGPLVLANDLLKIELIL</sequence>
<evidence type="ECO:0000313" key="2">
    <source>
        <dbReference type="EMBL" id="KKL08923.1"/>
    </source>
</evidence>
<dbReference type="EMBL" id="LAZR01042690">
    <property type="protein sequence ID" value="KKL08923.1"/>
    <property type="molecule type" value="Genomic_DNA"/>
</dbReference>
<dbReference type="SUPFAM" id="SSF56281">
    <property type="entry name" value="Metallo-hydrolase/oxidoreductase"/>
    <property type="match status" value="1"/>
</dbReference>
<comment type="caution">
    <text evidence="2">The sequence shown here is derived from an EMBL/GenBank/DDBJ whole genome shotgun (WGS) entry which is preliminary data.</text>
</comment>
<gene>
    <name evidence="2" type="ORF">LCGC14_2571010</name>
</gene>
<dbReference type="GO" id="GO:0042781">
    <property type="term" value="F:3'-tRNA processing endoribonuclease activity"/>
    <property type="evidence" value="ECO:0007669"/>
    <property type="project" value="TreeGrafter"/>
</dbReference>
<dbReference type="PANTHER" id="PTHR46018:SF3">
    <property type="entry name" value="ARYLSULFATASE"/>
    <property type="match status" value="1"/>
</dbReference>
<organism evidence="2">
    <name type="scientific">marine sediment metagenome</name>
    <dbReference type="NCBI Taxonomy" id="412755"/>
    <lineage>
        <taxon>unclassified sequences</taxon>
        <taxon>metagenomes</taxon>
        <taxon>ecological metagenomes</taxon>
    </lineage>
</organism>
<protein>
    <recommendedName>
        <fullName evidence="1">Metallo-beta-lactamase domain-containing protein</fullName>
    </recommendedName>
</protein>
<dbReference type="AlphaFoldDB" id="A0A0F9DA55"/>
<accession>A0A0F9DA55</accession>
<feature type="domain" description="Metallo-beta-lactamase" evidence="1">
    <location>
        <begin position="37"/>
        <end position="229"/>
    </location>
</feature>
<evidence type="ECO:0000259" key="1">
    <source>
        <dbReference type="Pfam" id="PF12706"/>
    </source>
</evidence>
<name>A0A0F9DA55_9ZZZZ</name>
<dbReference type="PANTHER" id="PTHR46018">
    <property type="entry name" value="ZINC PHOSPHODIESTERASE ELAC PROTEIN 1"/>
    <property type="match status" value="1"/>
</dbReference>
<dbReference type="Pfam" id="PF12706">
    <property type="entry name" value="Lactamase_B_2"/>
    <property type="match status" value="1"/>
</dbReference>
<dbReference type="InterPro" id="IPR001279">
    <property type="entry name" value="Metallo-B-lactamas"/>
</dbReference>
<proteinExistence type="predicted"/>
<dbReference type="Gene3D" id="3.60.15.10">
    <property type="entry name" value="Ribonuclease Z/Hydroxyacylglutathione hydrolase-like"/>
    <property type="match status" value="1"/>
</dbReference>
<dbReference type="InterPro" id="IPR036866">
    <property type="entry name" value="RibonucZ/Hydroxyglut_hydro"/>
</dbReference>